<dbReference type="Proteomes" id="UP001154255">
    <property type="component" value="Unassembled WGS sequence"/>
</dbReference>
<reference evidence="2" key="1">
    <citation type="submission" date="2022-10" db="EMBL/GenBank/DDBJ databases">
        <authorList>
            <person name="Botero Cardona J."/>
        </authorList>
    </citation>
    <scope>NUCLEOTIDE SEQUENCE</scope>
    <source>
        <strain evidence="2">LMG 31819</strain>
        <strain evidence="1">R-53529</strain>
    </source>
</reference>
<comment type="caution">
    <text evidence="2">The sequence shown here is derived from an EMBL/GenBank/DDBJ whole genome shotgun (WGS) entry which is preliminary data.</text>
</comment>
<proteinExistence type="predicted"/>
<evidence type="ECO:0000313" key="2">
    <source>
        <dbReference type="EMBL" id="CAI3935637.1"/>
    </source>
</evidence>
<evidence type="ECO:0000313" key="4">
    <source>
        <dbReference type="Proteomes" id="UP001154259"/>
    </source>
</evidence>
<dbReference type="RefSeq" id="WP_271788638.1">
    <property type="nucleotide sequence ID" value="NZ_CAMXCM010000001.1"/>
</dbReference>
<name>A0A9W4X9C8_9PROT</name>
<organism evidence="2 3">
    <name type="scientific">Commensalibacter communis</name>
    <dbReference type="NCBI Taxonomy" id="2972786"/>
    <lineage>
        <taxon>Bacteria</taxon>
        <taxon>Pseudomonadati</taxon>
        <taxon>Pseudomonadota</taxon>
        <taxon>Alphaproteobacteria</taxon>
        <taxon>Acetobacterales</taxon>
        <taxon>Acetobacteraceae</taxon>
    </lineage>
</organism>
<dbReference type="Proteomes" id="UP001154259">
    <property type="component" value="Unassembled WGS sequence"/>
</dbReference>
<dbReference type="EMBL" id="CAMXCS010000001">
    <property type="protein sequence ID" value="CAI3925176.1"/>
    <property type="molecule type" value="Genomic_DNA"/>
</dbReference>
<keyword evidence="4" id="KW-1185">Reference proteome</keyword>
<dbReference type="EMBL" id="CAMXCM010000001">
    <property type="protein sequence ID" value="CAI3935637.1"/>
    <property type="molecule type" value="Genomic_DNA"/>
</dbReference>
<accession>A0A9W4X9C8</accession>
<dbReference type="AlphaFoldDB" id="A0A9W4X9C8"/>
<gene>
    <name evidence="1" type="ORF">R53529_LOCUS182</name>
    <name evidence="2" type="ORF">R53530_LOCUS919</name>
</gene>
<protein>
    <submittedName>
        <fullName evidence="2">Uncharacterized protein</fullName>
    </submittedName>
</protein>
<sequence length="449" mass="53569">MDKFDIESLQENIHFKETKLYFQEVMMAYQIGAYRSAVVTLWSVTVCDIVLRLQHLIDLYNDPNAVQILQKIKDEQNKNSKSSAWELQILEEVLIQTQLINHADFENLKYLQKQRHLCAHPILSDGLQLYKPNKETTRALIRNTLESVLSKPPFYTDKTILTILEDLSEAQNFLTTRDQIKRYIEDRYLNRLPLEVELKLFRLLWKLAFRLDNDDCRKNRLINCQMLIILTERHSSEIYNLISDDKEYYSNISNLINKIRYIIIYLSKFKKNLFCLLSQGAQTIIREICKKDDECLLYGWFVHDSLTDYYNTVLNCMNTNLSFFIEEYDWKNVFNFSDNIEWEMQVNQLITFYYCSASSNDIALERSNSTILPCFDKFNNQEKIEFLLTNIELSYQLCNKENLKRSHQFLRKHFEKILPKEFDFTVYPQFNAQTLQETFPDISQLNKLD</sequence>
<evidence type="ECO:0000313" key="3">
    <source>
        <dbReference type="Proteomes" id="UP001154255"/>
    </source>
</evidence>
<evidence type="ECO:0000313" key="1">
    <source>
        <dbReference type="EMBL" id="CAI3925176.1"/>
    </source>
</evidence>